<keyword evidence="2" id="KW-0805">Transcription regulation</keyword>
<gene>
    <name evidence="6" type="ORF">J2W50_003908</name>
</gene>
<dbReference type="PANTHER" id="PTHR30118">
    <property type="entry name" value="HTH-TYPE TRANSCRIPTIONAL REGULATOR LEUO-RELATED"/>
    <property type="match status" value="1"/>
</dbReference>
<dbReference type="PROSITE" id="PS50931">
    <property type="entry name" value="HTH_LYSR"/>
    <property type="match status" value="1"/>
</dbReference>
<keyword evidence="7" id="KW-1185">Reference proteome</keyword>
<evidence type="ECO:0000313" key="6">
    <source>
        <dbReference type="EMBL" id="MDR6585690.1"/>
    </source>
</evidence>
<dbReference type="PRINTS" id="PR00039">
    <property type="entry name" value="HTHLYSR"/>
</dbReference>
<dbReference type="EMBL" id="JAVDSJ010000005">
    <property type="protein sequence ID" value="MDR6585690.1"/>
    <property type="molecule type" value="Genomic_DNA"/>
</dbReference>
<evidence type="ECO:0000256" key="4">
    <source>
        <dbReference type="ARBA" id="ARBA00023163"/>
    </source>
</evidence>
<dbReference type="PANTHER" id="PTHR30118:SF15">
    <property type="entry name" value="TRANSCRIPTIONAL REGULATORY PROTEIN"/>
    <property type="match status" value="1"/>
</dbReference>
<accession>A0ABU1PIV0</accession>
<dbReference type="Gene3D" id="1.10.10.10">
    <property type="entry name" value="Winged helix-like DNA-binding domain superfamily/Winged helix DNA-binding domain"/>
    <property type="match status" value="1"/>
</dbReference>
<keyword evidence="4" id="KW-0804">Transcription</keyword>
<comment type="caution">
    <text evidence="6">The sequence shown here is derived from an EMBL/GenBank/DDBJ whole genome shotgun (WGS) entry which is preliminary data.</text>
</comment>
<proteinExistence type="inferred from homology"/>
<protein>
    <submittedName>
        <fullName evidence="6">DNA-binding transcriptional LysR family regulator</fullName>
    </submittedName>
</protein>
<dbReference type="InterPro" id="IPR005119">
    <property type="entry name" value="LysR_subst-bd"/>
</dbReference>
<dbReference type="GO" id="GO:0003677">
    <property type="term" value="F:DNA binding"/>
    <property type="evidence" value="ECO:0007669"/>
    <property type="project" value="UniProtKB-KW"/>
</dbReference>
<comment type="similarity">
    <text evidence="1">Belongs to the LysR transcriptional regulatory family.</text>
</comment>
<dbReference type="SUPFAM" id="SSF46785">
    <property type="entry name" value="Winged helix' DNA-binding domain"/>
    <property type="match status" value="1"/>
</dbReference>
<dbReference type="InterPro" id="IPR036390">
    <property type="entry name" value="WH_DNA-bd_sf"/>
</dbReference>
<dbReference type="InterPro" id="IPR000847">
    <property type="entry name" value="LysR_HTH_N"/>
</dbReference>
<dbReference type="Proteomes" id="UP001260715">
    <property type="component" value="Unassembled WGS sequence"/>
</dbReference>
<keyword evidence="3 6" id="KW-0238">DNA-binding</keyword>
<sequence length="308" mass="35168">MDNLDLRQLRIFLEIYNTRSISQAAANLDLGQPAVSMALAKLREHYGDPLFSRTSSGMLPTPLAEQIVGPMRLALSTLTSTLQHRVSFDPVHSDRLFRLCITDIGQRVIIPRLLAHLKHSAPLIRMELSYVSERTSKDLEAGHIDLALGYISGLDAGFYQQALFTERFICMVSRDHPRIRRGRMSLRDFERERHLVISTQGSGHHLIDRKIEEELGIQRKVGLRIPNYLGVVSSIIDSDYLALVPERFGRIVSQHNPVRLVELPFRLEPYRVMQHWHGRYANDPGLKWLRKVIAQLFGDAASPHGREE</sequence>
<name>A0ABU1PIV0_9BURK</name>
<evidence type="ECO:0000256" key="3">
    <source>
        <dbReference type="ARBA" id="ARBA00023125"/>
    </source>
</evidence>
<dbReference type="Pfam" id="PF00126">
    <property type="entry name" value="HTH_1"/>
    <property type="match status" value="1"/>
</dbReference>
<evidence type="ECO:0000313" key="7">
    <source>
        <dbReference type="Proteomes" id="UP001260715"/>
    </source>
</evidence>
<reference evidence="6 7" key="1">
    <citation type="submission" date="2023-07" db="EMBL/GenBank/DDBJ databases">
        <title>Sorghum-associated microbial communities from plants grown in Nebraska, USA.</title>
        <authorList>
            <person name="Schachtman D."/>
        </authorList>
    </citation>
    <scope>NUCLEOTIDE SEQUENCE [LARGE SCALE GENOMIC DNA]</scope>
    <source>
        <strain evidence="6 7">596</strain>
    </source>
</reference>
<dbReference type="Gene3D" id="3.40.190.10">
    <property type="entry name" value="Periplasmic binding protein-like II"/>
    <property type="match status" value="2"/>
</dbReference>
<feature type="domain" description="HTH lysR-type" evidence="5">
    <location>
        <begin position="4"/>
        <end position="61"/>
    </location>
</feature>
<dbReference type="RefSeq" id="WP_310011610.1">
    <property type="nucleotide sequence ID" value="NZ_JAVDSJ010000005.1"/>
</dbReference>
<evidence type="ECO:0000259" key="5">
    <source>
        <dbReference type="PROSITE" id="PS50931"/>
    </source>
</evidence>
<dbReference type="InterPro" id="IPR050389">
    <property type="entry name" value="LysR-type_TF"/>
</dbReference>
<evidence type="ECO:0000256" key="1">
    <source>
        <dbReference type="ARBA" id="ARBA00009437"/>
    </source>
</evidence>
<dbReference type="CDD" id="cd08459">
    <property type="entry name" value="PBP2_DntR_NahR_LinR_like"/>
    <property type="match status" value="1"/>
</dbReference>
<dbReference type="InterPro" id="IPR036388">
    <property type="entry name" value="WH-like_DNA-bd_sf"/>
</dbReference>
<dbReference type="SUPFAM" id="SSF53850">
    <property type="entry name" value="Periplasmic binding protein-like II"/>
    <property type="match status" value="1"/>
</dbReference>
<dbReference type="Pfam" id="PF03466">
    <property type="entry name" value="LysR_substrate"/>
    <property type="match status" value="1"/>
</dbReference>
<evidence type="ECO:0000256" key="2">
    <source>
        <dbReference type="ARBA" id="ARBA00023015"/>
    </source>
</evidence>
<organism evidence="6 7">
    <name type="scientific">Herbaspirillum frisingense</name>
    <dbReference type="NCBI Taxonomy" id="92645"/>
    <lineage>
        <taxon>Bacteria</taxon>
        <taxon>Pseudomonadati</taxon>
        <taxon>Pseudomonadota</taxon>
        <taxon>Betaproteobacteria</taxon>
        <taxon>Burkholderiales</taxon>
        <taxon>Oxalobacteraceae</taxon>
        <taxon>Herbaspirillum</taxon>
    </lineage>
</organism>